<keyword evidence="2" id="KW-1185">Reference proteome</keyword>
<dbReference type="EMBL" id="AZBU02000001">
    <property type="protein sequence ID" value="TMS34188.1"/>
    <property type="molecule type" value="Genomic_DNA"/>
</dbReference>
<accession>A0A4U8UR86</accession>
<dbReference type="AlphaFoldDB" id="A0A4U8UR86"/>
<evidence type="ECO:0000313" key="1">
    <source>
        <dbReference type="EMBL" id="TMS34188.1"/>
    </source>
</evidence>
<gene>
    <name evidence="1" type="ORF">L596_001827</name>
</gene>
<protein>
    <submittedName>
        <fullName evidence="1">Uncharacterized protein</fullName>
    </submittedName>
</protein>
<reference evidence="1 2" key="2">
    <citation type="journal article" date="2019" name="G3 (Bethesda)">
        <title>Hybrid Assembly of the Genome of the Entomopathogenic Nematode Steinernema carpocapsae Identifies the X-Chromosome.</title>
        <authorList>
            <person name="Serra L."/>
            <person name="Macchietto M."/>
            <person name="Macias-Munoz A."/>
            <person name="McGill C.J."/>
            <person name="Rodriguez I.M."/>
            <person name="Rodriguez B."/>
            <person name="Murad R."/>
            <person name="Mortazavi A."/>
        </authorList>
    </citation>
    <scope>NUCLEOTIDE SEQUENCE [LARGE SCALE GENOMIC DNA]</scope>
    <source>
        <strain evidence="1 2">ALL</strain>
    </source>
</reference>
<sequence>MVSVISMNKQNSVSTSIQSFIDSPMYSTIKGVILSTTSSETIDHIFASALACGNNVTVITDINLEP</sequence>
<organism evidence="1 2">
    <name type="scientific">Steinernema carpocapsae</name>
    <name type="common">Entomopathogenic nematode</name>
    <dbReference type="NCBI Taxonomy" id="34508"/>
    <lineage>
        <taxon>Eukaryota</taxon>
        <taxon>Metazoa</taxon>
        <taxon>Ecdysozoa</taxon>
        <taxon>Nematoda</taxon>
        <taxon>Chromadorea</taxon>
        <taxon>Rhabditida</taxon>
        <taxon>Tylenchina</taxon>
        <taxon>Panagrolaimomorpha</taxon>
        <taxon>Strongyloidoidea</taxon>
        <taxon>Steinernematidae</taxon>
        <taxon>Steinernema</taxon>
    </lineage>
</organism>
<dbReference type="Proteomes" id="UP000298663">
    <property type="component" value="Unassembled WGS sequence"/>
</dbReference>
<name>A0A4U8UR86_STECR</name>
<comment type="caution">
    <text evidence="1">The sequence shown here is derived from an EMBL/GenBank/DDBJ whole genome shotgun (WGS) entry which is preliminary data.</text>
</comment>
<evidence type="ECO:0000313" key="2">
    <source>
        <dbReference type="Proteomes" id="UP000298663"/>
    </source>
</evidence>
<reference evidence="1 2" key="1">
    <citation type="journal article" date="2015" name="Genome Biol.">
        <title>Comparative genomics of Steinernema reveals deeply conserved gene regulatory networks.</title>
        <authorList>
            <person name="Dillman A.R."/>
            <person name="Macchietto M."/>
            <person name="Porter C.F."/>
            <person name="Rogers A."/>
            <person name="Williams B."/>
            <person name="Antoshechkin I."/>
            <person name="Lee M.M."/>
            <person name="Goodwin Z."/>
            <person name="Lu X."/>
            <person name="Lewis E.E."/>
            <person name="Goodrich-Blair H."/>
            <person name="Stock S.P."/>
            <person name="Adams B.J."/>
            <person name="Sternberg P.W."/>
            <person name="Mortazavi A."/>
        </authorList>
    </citation>
    <scope>NUCLEOTIDE SEQUENCE [LARGE SCALE GENOMIC DNA]</scope>
    <source>
        <strain evidence="1 2">ALL</strain>
    </source>
</reference>
<proteinExistence type="predicted"/>